<evidence type="ECO:0000313" key="1">
    <source>
        <dbReference type="EMBL" id="GGI56785.1"/>
    </source>
</evidence>
<dbReference type="Proteomes" id="UP000624701">
    <property type="component" value="Unassembled WGS sequence"/>
</dbReference>
<gene>
    <name evidence="1" type="ORF">GCM10011444_10940</name>
</gene>
<proteinExistence type="predicted"/>
<name>A0ABQ2BWG6_9FLAO</name>
<accession>A0ABQ2BWG6</accession>
<protein>
    <recommendedName>
        <fullName evidence="3">Carboxypeptidase-like regulatory domain-containing protein</fullName>
    </recommendedName>
</protein>
<evidence type="ECO:0000313" key="2">
    <source>
        <dbReference type="Proteomes" id="UP000624701"/>
    </source>
</evidence>
<sequence length="253" mass="27938">MILVSTLCLSVTASAQLIDLKGKVIGSGEVEGIHILNKTALKYIVTDTDGSFVIPVKFNDTLTISGLRYKTKEIVIDKSILAKKGVEIFLTENVTQLDQVIVGKILTGNLGSDIKNQEVETPINFYDLGIPGYTGKPKTLNERKLAEATSGGGLVPLNPIINAITGRTKMLKQRIKLDRKIKCVEQLKAAYQNIIFEGEGFSEELQNRFFNFIMDSEKLQDACNAGNVLTPITFLKEELKLFKIQLASNDKKD</sequence>
<keyword evidence="2" id="KW-1185">Reference proteome</keyword>
<reference evidence="2" key="1">
    <citation type="journal article" date="2019" name="Int. J. Syst. Evol. Microbiol.">
        <title>The Global Catalogue of Microorganisms (GCM) 10K type strain sequencing project: providing services to taxonomists for standard genome sequencing and annotation.</title>
        <authorList>
            <consortium name="The Broad Institute Genomics Platform"/>
            <consortium name="The Broad Institute Genome Sequencing Center for Infectious Disease"/>
            <person name="Wu L."/>
            <person name="Ma J."/>
        </authorList>
    </citation>
    <scope>NUCLEOTIDE SEQUENCE [LARGE SCALE GENOMIC DNA]</scope>
    <source>
        <strain evidence="2">CCM 8681</strain>
    </source>
</reference>
<evidence type="ECO:0008006" key="3">
    <source>
        <dbReference type="Google" id="ProtNLM"/>
    </source>
</evidence>
<comment type="caution">
    <text evidence="1">The sequence shown here is derived from an EMBL/GenBank/DDBJ whole genome shotgun (WGS) entry which is preliminary data.</text>
</comment>
<dbReference type="Pfam" id="PF13715">
    <property type="entry name" value="CarbopepD_reg_2"/>
    <property type="match status" value="1"/>
</dbReference>
<dbReference type="SUPFAM" id="SSF49464">
    <property type="entry name" value="Carboxypeptidase regulatory domain-like"/>
    <property type="match status" value="1"/>
</dbReference>
<organism evidence="1 2">
    <name type="scientific">Winogradskyella haliclonae</name>
    <dbReference type="NCBI Taxonomy" id="2048558"/>
    <lineage>
        <taxon>Bacteria</taxon>
        <taxon>Pseudomonadati</taxon>
        <taxon>Bacteroidota</taxon>
        <taxon>Flavobacteriia</taxon>
        <taxon>Flavobacteriales</taxon>
        <taxon>Flavobacteriaceae</taxon>
        <taxon>Winogradskyella</taxon>
    </lineage>
</organism>
<dbReference type="InterPro" id="IPR008969">
    <property type="entry name" value="CarboxyPept-like_regulatory"/>
</dbReference>
<dbReference type="EMBL" id="BMDQ01000001">
    <property type="protein sequence ID" value="GGI56785.1"/>
    <property type="molecule type" value="Genomic_DNA"/>
</dbReference>